<dbReference type="SUPFAM" id="SSF51735">
    <property type="entry name" value="NAD(P)-binding Rossmann-fold domains"/>
    <property type="match status" value="1"/>
</dbReference>
<proteinExistence type="inferred from homology"/>
<reference evidence="3" key="1">
    <citation type="submission" date="2018-05" db="EMBL/GenBank/DDBJ databases">
        <authorList>
            <person name="Lanie J.A."/>
            <person name="Ng W.-L."/>
            <person name="Kazmierczak K.M."/>
            <person name="Andrzejewski T.M."/>
            <person name="Davidsen T.M."/>
            <person name="Wayne K.J."/>
            <person name="Tettelin H."/>
            <person name="Glass J.I."/>
            <person name="Rusch D."/>
            <person name="Podicherti R."/>
            <person name="Tsui H.-C.T."/>
            <person name="Winkler M.E."/>
        </authorList>
    </citation>
    <scope>NUCLEOTIDE SEQUENCE</scope>
</reference>
<dbReference type="EMBL" id="UINC01156053">
    <property type="protein sequence ID" value="SVD52254.1"/>
    <property type="molecule type" value="Genomic_DNA"/>
</dbReference>
<evidence type="ECO:0000313" key="3">
    <source>
        <dbReference type="EMBL" id="SVD52254.1"/>
    </source>
</evidence>
<dbReference type="CDD" id="cd05233">
    <property type="entry name" value="SDR_c"/>
    <property type="match status" value="1"/>
</dbReference>
<dbReference type="NCBIfam" id="NF005893">
    <property type="entry name" value="PRK07856.1"/>
    <property type="match status" value="1"/>
</dbReference>
<gene>
    <name evidence="3" type="ORF">METZ01_LOCUS405108</name>
</gene>
<dbReference type="InterPro" id="IPR002347">
    <property type="entry name" value="SDR_fam"/>
</dbReference>
<dbReference type="GO" id="GO:0016491">
    <property type="term" value="F:oxidoreductase activity"/>
    <property type="evidence" value="ECO:0007669"/>
    <property type="project" value="UniProtKB-KW"/>
</dbReference>
<protein>
    <recommendedName>
        <fullName evidence="4">SDR family oxidoreductase</fullName>
    </recommendedName>
</protein>
<dbReference type="PRINTS" id="PR00081">
    <property type="entry name" value="GDHRDH"/>
</dbReference>
<evidence type="ECO:0000256" key="2">
    <source>
        <dbReference type="ARBA" id="ARBA00023002"/>
    </source>
</evidence>
<name>A0A382W0N8_9ZZZZ</name>
<dbReference type="PANTHER" id="PTHR43639:SF1">
    <property type="entry name" value="SHORT-CHAIN DEHYDROGENASE_REDUCTASE FAMILY PROTEIN"/>
    <property type="match status" value="1"/>
</dbReference>
<organism evidence="3">
    <name type="scientific">marine metagenome</name>
    <dbReference type="NCBI Taxonomy" id="408172"/>
    <lineage>
        <taxon>unclassified sequences</taxon>
        <taxon>metagenomes</taxon>
        <taxon>ecological metagenomes</taxon>
    </lineage>
</organism>
<evidence type="ECO:0008006" key="4">
    <source>
        <dbReference type="Google" id="ProtNLM"/>
    </source>
</evidence>
<dbReference type="PRINTS" id="PR00080">
    <property type="entry name" value="SDRFAMILY"/>
</dbReference>
<dbReference type="Pfam" id="PF13561">
    <property type="entry name" value="adh_short_C2"/>
    <property type="match status" value="1"/>
</dbReference>
<dbReference type="PANTHER" id="PTHR43639">
    <property type="entry name" value="OXIDOREDUCTASE, SHORT-CHAIN DEHYDROGENASE/REDUCTASE FAMILY (AFU_ORTHOLOGUE AFUA_5G02870)"/>
    <property type="match status" value="1"/>
</dbReference>
<dbReference type="InterPro" id="IPR036291">
    <property type="entry name" value="NAD(P)-bd_dom_sf"/>
</dbReference>
<comment type="similarity">
    <text evidence="1">Belongs to the short-chain dehydrogenases/reductases (SDR) family.</text>
</comment>
<sequence>GGRLDVLINNAGGGPPADAATASPRFTESIIRLNLLAPLLMSQLAYEALRASRGSIINIASVSAIRSSPGTMAYGAAKAGLLNATLSLAQEWGPDIRVNAIIAGLIKTEASHEHYGGTEGMARLEARLPGKRMGTPEDIASACLYLASDQAEYVSGASLEVFGGGEPPSFLSFIDEAIQ</sequence>
<dbReference type="AlphaFoldDB" id="A0A382W0N8"/>
<dbReference type="Gene3D" id="3.40.50.720">
    <property type="entry name" value="NAD(P)-binding Rossmann-like Domain"/>
    <property type="match status" value="1"/>
</dbReference>
<feature type="non-terminal residue" evidence="3">
    <location>
        <position position="1"/>
    </location>
</feature>
<accession>A0A382W0N8</accession>
<evidence type="ECO:0000256" key="1">
    <source>
        <dbReference type="ARBA" id="ARBA00006484"/>
    </source>
</evidence>
<keyword evidence="2" id="KW-0560">Oxidoreductase</keyword>